<sequence>MASGSNLGSSARFNDGLNLGKCQKLGHNCEKQKPEDKIWIPKATNEDAKVVVTGDQELKTIVPVEELPPVVMQQAESQGKKSHVQRYISSIKKGERSGYMFQAVEKIKVMGKRDQIHKLQTLWAGMLAAGKFSMKGVYSQLRREDSVVN</sequence>
<evidence type="ECO:0000313" key="1">
    <source>
        <dbReference type="EMBL" id="CAI8609200.1"/>
    </source>
</evidence>
<dbReference type="Proteomes" id="UP001157006">
    <property type="component" value="Chromosome 4"/>
</dbReference>
<proteinExistence type="predicted"/>
<gene>
    <name evidence="1" type="ORF">VFH_IV121680</name>
</gene>
<protein>
    <submittedName>
        <fullName evidence="1">Uncharacterized protein</fullName>
    </submittedName>
</protein>
<organism evidence="1 2">
    <name type="scientific">Vicia faba</name>
    <name type="common">Broad bean</name>
    <name type="synonym">Faba vulgaris</name>
    <dbReference type="NCBI Taxonomy" id="3906"/>
    <lineage>
        <taxon>Eukaryota</taxon>
        <taxon>Viridiplantae</taxon>
        <taxon>Streptophyta</taxon>
        <taxon>Embryophyta</taxon>
        <taxon>Tracheophyta</taxon>
        <taxon>Spermatophyta</taxon>
        <taxon>Magnoliopsida</taxon>
        <taxon>eudicotyledons</taxon>
        <taxon>Gunneridae</taxon>
        <taxon>Pentapetalae</taxon>
        <taxon>rosids</taxon>
        <taxon>fabids</taxon>
        <taxon>Fabales</taxon>
        <taxon>Fabaceae</taxon>
        <taxon>Papilionoideae</taxon>
        <taxon>50 kb inversion clade</taxon>
        <taxon>NPAAA clade</taxon>
        <taxon>Hologalegina</taxon>
        <taxon>IRL clade</taxon>
        <taxon>Fabeae</taxon>
        <taxon>Vicia</taxon>
    </lineage>
</organism>
<evidence type="ECO:0000313" key="2">
    <source>
        <dbReference type="Proteomes" id="UP001157006"/>
    </source>
</evidence>
<dbReference type="EMBL" id="OX451739">
    <property type="protein sequence ID" value="CAI8609200.1"/>
    <property type="molecule type" value="Genomic_DNA"/>
</dbReference>
<name>A0AAV1AEW5_VICFA</name>
<reference evidence="1 2" key="1">
    <citation type="submission" date="2023-01" db="EMBL/GenBank/DDBJ databases">
        <authorList>
            <person name="Kreplak J."/>
        </authorList>
    </citation>
    <scope>NUCLEOTIDE SEQUENCE [LARGE SCALE GENOMIC DNA]</scope>
</reference>
<keyword evidence="2" id="KW-1185">Reference proteome</keyword>
<dbReference type="AlphaFoldDB" id="A0AAV1AEW5"/>
<accession>A0AAV1AEW5</accession>